<dbReference type="GO" id="GO:0000281">
    <property type="term" value="P:mitotic cytokinesis"/>
    <property type="evidence" value="ECO:0007669"/>
    <property type="project" value="TreeGrafter"/>
</dbReference>
<dbReference type="PRINTS" id="PR00345">
    <property type="entry name" value="STATHMIN"/>
</dbReference>
<evidence type="ECO:0000256" key="2">
    <source>
        <dbReference type="ARBA" id="ARBA00004186"/>
    </source>
</evidence>
<dbReference type="GO" id="GO:0005634">
    <property type="term" value="C:nucleus"/>
    <property type="evidence" value="ECO:0007669"/>
    <property type="project" value="UniProtKB-SubCell"/>
</dbReference>
<dbReference type="Proteomes" id="UP000751161">
    <property type="component" value="Unassembled WGS sequence"/>
</dbReference>
<feature type="compositionally biased region" description="Acidic residues" evidence="7">
    <location>
        <begin position="294"/>
        <end position="303"/>
    </location>
</feature>
<keyword evidence="10" id="KW-1185">Reference proteome</keyword>
<organism evidence="9 10">
    <name type="scientific">Aptenodytes patagonicus</name>
    <name type="common">King penguin</name>
    <dbReference type="NCBI Taxonomy" id="9234"/>
    <lineage>
        <taxon>Eukaryota</taxon>
        <taxon>Metazoa</taxon>
        <taxon>Chordata</taxon>
        <taxon>Craniata</taxon>
        <taxon>Vertebrata</taxon>
        <taxon>Euteleostomi</taxon>
        <taxon>Archelosauria</taxon>
        <taxon>Archosauria</taxon>
        <taxon>Dinosauria</taxon>
        <taxon>Saurischia</taxon>
        <taxon>Theropoda</taxon>
        <taxon>Coelurosauria</taxon>
        <taxon>Aves</taxon>
        <taxon>Neognathae</taxon>
        <taxon>Neoaves</taxon>
        <taxon>Aequornithes</taxon>
        <taxon>Sphenisciformes</taxon>
        <taxon>Spheniscidae</taxon>
        <taxon>Aptenodytes</taxon>
    </lineage>
</organism>
<dbReference type="InterPro" id="IPR005635">
    <property type="entry name" value="Inner_centromere_prot_ARK-bd"/>
</dbReference>
<keyword evidence="6" id="KW-0539">Nucleus</keyword>
<feature type="compositionally biased region" description="Basic and acidic residues" evidence="7">
    <location>
        <begin position="26"/>
        <end position="113"/>
    </location>
</feature>
<proteinExistence type="inferred from homology"/>
<dbReference type="GO" id="GO:0031110">
    <property type="term" value="P:regulation of microtubule polymerization or depolymerization"/>
    <property type="evidence" value="ECO:0007669"/>
    <property type="project" value="InterPro"/>
</dbReference>
<feature type="compositionally biased region" description="Polar residues" evidence="7">
    <location>
        <begin position="1"/>
        <end position="11"/>
    </location>
</feature>
<name>A0A8J4KRX6_APTPA</name>
<dbReference type="GO" id="GO:0000776">
    <property type="term" value="C:kinetochore"/>
    <property type="evidence" value="ECO:0007669"/>
    <property type="project" value="TreeGrafter"/>
</dbReference>
<dbReference type="InterPro" id="IPR000956">
    <property type="entry name" value="Stathmin_fam"/>
</dbReference>
<dbReference type="PANTHER" id="PTHR13142">
    <property type="entry name" value="INNER CENTROMERE PROTEIN"/>
    <property type="match status" value="1"/>
</dbReference>
<keyword evidence="4" id="KW-0963">Cytoplasm</keyword>
<accession>A0A8J4KRX6</accession>
<dbReference type="GO" id="GO:0051310">
    <property type="term" value="P:metaphase chromosome alignment"/>
    <property type="evidence" value="ECO:0007669"/>
    <property type="project" value="TreeGrafter"/>
</dbReference>
<dbReference type="PANTHER" id="PTHR13142:SF3">
    <property type="entry name" value="INNER CENTROMERE PROTEIN ARK-BINDING DOMAIN-CONTAINING PROTEIN"/>
    <property type="match status" value="1"/>
</dbReference>
<feature type="region of interest" description="Disordered" evidence="7">
    <location>
        <begin position="26"/>
        <end position="126"/>
    </location>
</feature>
<comment type="subcellular location">
    <subcellularLocation>
        <location evidence="2">Cytoplasm</location>
        <location evidence="2">Cytoskeleton</location>
        <location evidence="2">Spindle</location>
    </subcellularLocation>
    <subcellularLocation>
        <location evidence="1">Nucleus</location>
    </subcellularLocation>
</comment>
<dbReference type="GO" id="GO:0032133">
    <property type="term" value="C:chromosome passenger complex"/>
    <property type="evidence" value="ECO:0007669"/>
    <property type="project" value="TreeGrafter"/>
</dbReference>
<feature type="domain" description="Inner centromere protein ARK-binding" evidence="8">
    <location>
        <begin position="292"/>
        <end position="348"/>
    </location>
</feature>
<evidence type="ECO:0000313" key="9">
    <source>
        <dbReference type="EMBL" id="KAF1647215.1"/>
    </source>
</evidence>
<feature type="non-terminal residue" evidence="9">
    <location>
        <position position="1"/>
    </location>
</feature>
<gene>
    <name evidence="9" type="primary">INCENP_0</name>
    <name evidence="9" type="ORF">FQA23_0012390</name>
</gene>
<evidence type="ECO:0000256" key="5">
    <source>
        <dbReference type="ARBA" id="ARBA00023212"/>
    </source>
</evidence>
<feature type="region of interest" description="Disordered" evidence="7">
    <location>
        <begin position="1"/>
        <end position="20"/>
    </location>
</feature>
<dbReference type="Gene3D" id="6.10.250.2990">
    <property type="match status" value="1"/>
</dbReference>
<protein>
    <submittedName>
        <fullName evidence="9">Inner centromere protein</fullName>
    </submittedName>
</protein>
<sequence length="368" mass="43165">IKNFIKRNTPTRPDLKSELISLQERERQRLESLRKKQEAEEQRKKKVEEEKRRRQAEMKQKREERLRKALQARERVEQMEEEKRKRMEQKTLQNDEKVRLSQVREEKVAEERSKKKLSKKHGEADARKQKALRVVRATLGPSCMVFFFLLQEEDEFEQQEPLQKRREDEVKEKGKKVLELKNLVEQQQVEQVKERLFLAAWKPQGRQAAVSALRFAVPAAVHSPVLQLGCRGGPWFQSKVQLKKKKPKAFEHFWVLPKNSTQKSISTSYLGPPKGTKESRSPKVNENNYGMDLNSDDSTDDENEPRKPVPAWADGSQLNQAILHQYYHPVNVDQLFGLIPSPKLEDIFGKSKPRYFKRTSSAVWHSPP</sequence>
<evidence type="ECO:0000256" key="4">
    <source>
        <dbReference type="ARBA" id="ARBA00022490"/>
    </source>
</evidence>
<dbReference type="GO" id="GO:0051257">
    <property type="term" value="P:meiotic spindle midzone assembly"/>
    <property type="evidence" value="ECO:0007669"/>
    <property type="project" value="TreeGrafter"/>
</dbReference>
<evidence type="ECO:0000259" key="8">
    <source>
        <dbReference type="Pfam" id="PF03941"/>
    </source>
</evidence>
<comment type="similarity">
    <text evidence="3">Belongs to the INCENP family.</text>
</comment>
<reference evidence="9" key="1">
    <citation type="journal article" date="2019" name="Gigascience">
        <title>High-coverage genomes to elucidate the evolution of penguins.</title>
        <authorList>
            <person name="Pan H."/>
            <person name="Cole T.L."/>
            <person name="Bi X."/>
            <person name="Fang M."/>
            <person name="Zhou C."/>
            <person name="Yang Z."/>
            <person name="Ksepka D.T."/>
            <person name="Hart T."/>
            <person name="Bouzat J.L."/>
            <person name="Argilla L.S."/>
            <person name="Bertelsen M.F."/>
            <person name="Boersma P.D."/>
            <person name="Bost C.A."/>
            <person name="Cherel Y."/>
            <person name="Dann P."/>
            <person name="Fiddaman S.R."/>
            <person name="Howard P."/>
            <person name="Labuschagne K."/>
            <person name="Mattern T."/>
            <person name="Miller G."/>
            <person name="Parker P."/>
            <person name="Phillips R.A."/>
            <person name="Quillfeldt P."/>
            <person name="Ryan P.G."/>
            <person name="Taylor H."/>
            <person name="Thompson D.R."/>
            <person name="Young M.J."/>
            <person name="Ellegaard M.R."/>
            <person name="Gilbert M.T.P."/>
            <person name="Sinding M.S."/>
            <person name="Pacheco G."/>
            <person name="Shepherd L.D."/>
            <person name="Tennyson A.J.D."/>
            <person name="Grosser S."/>
            <person name="Kay E."/>
            <person name="Nupen L.J."/>
            <person name="Ellenberg U."/>
            <person name="Houston D.M."/>
            <person name="Reeve A.H."/>
            <person name="Johnson K."/>
            <person name="Masello J.F."/>
            <person name="Stracke T."/>
            <person name="McKinlay B."/>
            <person name="Borboroglu P.G."/>
            <person name="Zhang D.X."/>
            <person name="Zhang G."/>
        </authorList>
    </citation>
    <scope>NUCLEOTIDE SEQUENCE</scope>
    <source>
        <strain evidence="9">KP FORT 001</strain>
    </source>
</reference>
<feature type="non-terminal residue" evidence="9">
    <location>
        <position position="368"/>
    </location>
</feature>
<evidence type="ECO:0000256" key="7">
    <source>
        <dbReference type="SAM" id="MobiDB-lite"/>
    </source>
</evidence>
<evidence type="ECO:0000313" key="10">
    <source>
        <dbReference type="Proteomes" id="UP000751161"/>
    </source>
</evidence>
<dbReference type="AlphaFoldDB" id="A0A8J4KRX6"/>
<comment type="caution">
    <text evidence="9">The sequence shown here is derived from an EMBL/GenBank/DDBJ whole genome shotgun (WGS) entry which is preliminary data.</text>
</comment>
<feature type="region of interest" description="Disordered" evidence="7">
    <location>
        <begin position="263"/>
        <end position="311"/>
    </location>
</feature>
<dbReference type="Pfam" id="PF03941">
    <property type="entry name" value="INCENP_ARK-bind"/>
    <property type="match status" value="1"/>
</dbReference>
<evidence type="ECO:0000256" key="1">
    <source>
        <dbReference type="ARBA" id="ARBA00004123"/>
    </source>
</evidence>
<dbReference type="EMBL" id="VULM01014905">
    <property type="protein sequence ID" value="KAF1647215.1"/>
    <property type="molecule type" value="Genomic_DNA"/>
</dbReference>
<keyword evidence="5" id="KW-0206">Cytoskeleton</keyword>
<dbReference type="GO" id="GO:0030496">
    <property type="term" value="C:midbody"/>
    <property type="evidence" value="ECO:0007669"/>
    <property type="project" value="TreeGrafter"/>
</dbReference>
<evidence type="ECO:0000256" key="6">
    <source>
        <dbReference type="ARBA" id="ARBA00023242"/>
    </source>
</evidence>
<evidence type="ECO:0000256" key="3">
    <source>
        <dbReference type="ARBA" id="ARBA00010042"/>
    </source>
</evidence>
<dbReference type="GO" id="GO:1990385">
    <property type="term" value="C:meiotic spindle midzone"/>
    <property type="evidence" value="ECO:0007669"/>
    <property type="project" value="TreeGrafter"/>
</dbReference>